<reference evidence="1 2" key="1">
    <citation type="submission" date="2023-07" db="EMBL/GenBank/DDBJ databases">
        <title>Genomic Encyclopedia of Type Strains, Phase IV (KMG-IV): sequencing the most valuable type-strain genomes for metagenomic binning, comparative biology and taxonomic classification.</title>
        <authorList>
            <person name="Goeker M."/>
        </authorList>
    </citation>
    <scope>NUCLEOTIDE SEQUENCE [LARGE SCALE GENOMIC DNA]</scope>
    <source>
        <strain evidence="1 2">DSM 40573</strain>
    </source>
</reference>
<keyword evidence="2" id="KW-1185">Reference proteome</keyword>
<accession>A0ABU0KLS3</accession>
<proteinExistence type="predicted"/>
<gene>
    <name evidence="1" type="ORF">QO019_005255</name>
</gene>
<organism evidence="1 2">
    <name type="scientific">Streptomyces thermodiastaticus</name>
    <dbReference type="NCBI Taxonomy" id="44061"/>
    <lineage>
        <taxon>Bacteria</taxon>
        <taxon>Bacillati</taxon>
        <taxon>Actinomycetota</taxon>
        <taxon>Actinomycetes</taxon>
        <taxon>Kitasatosporales</taxon>
        <taxon>Streptomycetaceae</taxon>
        <taxon>Streptomyces</taxon>
    </lineage>
</organism>
<comment type="caution">
    <text evidence="1">The sequence shown here is derived from an EMBL/GenBank/DDBJ whole genome shotgun (WGS) entry which is preliminary data.</text>
</comment>
<evidence type="ECO:0000313" key="2">
    <source>
        <dbReference type="Proteomes" id="UP001236795"/>
    </source>
</evidence>
<dbReference type="Proteomes" id="UP001236795">
    <property type="component" value="Unassembled WGS sequence"/>
</dbReference>
<sequence length="35" mass="3596">MSGDSGRPARITAGLGRAVTRRRAVLLLGSMAAAR</sequence>
<name>A0ABU0KLS3_9ACTN</name>
<evidence type="ECO:0000313" key="1">
    <source>
        <dbReference type="EMBL" id="MDQ0490372.1"/>
    </source>
</evidence>
<dbReference type="EMBL" id="JAUSWC010000021">
    <property type="protein sequence ID" value="MDQ0490372.1"/>
    <property type="molecule type" value="Genomic_DNA"/>
</dbReference>
<protein>
    <submittedName>
        <fullName evidence="1">Uncharacterized protein</fullName>
    </submittedName>
</protein>